<comment type="subcellular location">
    <subcellularLocation>
        <location evidence="1">Cytoplasm</location>
    </subcellularLocation>
</comment>
<name>A0A840I808_9PROT</name>
<dbReference type="InterPro" id="IPR001867">
    <property type="entry name" value="OmpR/PhoB-type_DNA-bd"/>
</dbReference>
<dbReference type="CDD" id="cd00383">
    <property type="entry name" value="trans_reg_C"/>
    <property type="match status" value="1"/>
</dbReference>
<keyword evidence="2" id="KW-0963">Cytoplasm</keyword>
<dbReference type="PROSITE" id="PS50110">
    <property type="entry name" value="RESPONSE_REGULATORY"/>
    <property type="match status" value="1"/>
</dbReference>
<dbReference type="Gene3D" id="1.10.10.10">
    <property type="entry name" value="Winged helix-like DNA-binding domain superfamily/Winged helix DNA-binding domain"/>
    <property type="match status" value="1"/>
</dbReference>
<dbReference type="EMBL" id="JACHOB010000012">
    <property type="protein sequence ID" value="MBB4660411.1"/>
    <property type="molecule type" value="Genomic_DNA"/>
</dbReference>
<dbReference type="Pfam" id="PF00486">
    <property type="entry name" value="Trans_reg_C"/>
    <property type="match status" value="1"/>
</dbReference>
<dbReference type="Gene3D" id="6.10.250.690">
    <property type="match status" value="1"/>
</dbReference>
<dbReference type="InterPro" id="IPR039420">
    <property type="entry name" value="WalR-like"/>
</dbReference>
<keyword evidence="6 10" id="KW-0238">DNA-binding</keyword>
<proteinExistence type="predicted"/>
<dbReference type="GO" id="GO:0000156">
    <property type="term" value="F:phosphorelay response regulator activity"/>
    <property type="evidence" value="ECO:0007669"/>
    <property type="project" value="TreeGrafter"/>
</dbReference>
<dbReference type="Pfam" id="PF00072">
    <property type="entry name" value="Response_reg"/>
    <property type="match status" value="1"/>
</dbReference>
<evidence type="ECO:0000256" key="2">
    <source>
        <dbReference type="ARBA" id="ARBA00022490"/>
    </source>
</evidence>
<evidence type="ECO:0000256" key="3">
    <source>
        <dbReference type="ARBA" id="ARBA00022553"/>
    </source>
</evidence>
<dbReference type="SMART" id="SM00862">
    <property type="entry name" value="Trans_reg_C"/>
    <property type="match status" value="1"/>
</dbReference>
<evidence type="ECO:0000256" key="10">
    <source>
        <dbReference type="PROSITE-ProRule" id="PRU01091"/>
    </source>
</evidence>
<evidence type="ECO:0000256" key="6">
    <source>
        <dbReference type="ARBA" id="ARBA00023125"/>
    </source>
</evidence>
<feature type="domain" description="Response regulatory" evidence="11">
    <location>
        <begin position="1"/>
        <end position="110"/>
    </location>
</feature>
<keyword evidence="5" id="KW-0805">Transcription regulation</keyword>
<dbReference type="Proteomes" id="UP000563524">
    <property type="component" value="Unassembled WGS sequence"/>
</dbReference>
<dbReference type="FunFam" id="1.10.10.10:FF:000099">
    <property type="entry name" value="Two-component system response regulator TorR"/>
    <property type="match status" value="1"/>
</dbReference>
<evidence type="ECO:0000259" key="11">
    <source>
        <dbReference type="PROSITE" id="PS50110"/>
    </source>
</evidence>
<dbReference type="PROSITE" id="PS51755">
    <property type="entry name" value="OMPR_PHOB"/>
    <property type="match status" value="1"/>
</dbReference>
<dbReference type="SUPFAM" id="SSF52172">
    <property type="entry name" value="CheY-like"/>
    <property type="match status" value="1"/>
</dbReference>
<dbReference type="SMART" id="SM00448">
    <property type="entry name" value="REC"/>
    <property type="match status" value="1"/>
</dbReference>
<evidence type="ECO:0000256" key="7">
    <source>
        <dbReference type="ARBA" id="ARBA00023163"/>
    </source>
</evidence>
<evidence type="ECO:0000313" key="14">
    <source>
        <dbReference type="Proteomes" id="UP000563524"/>
    </source>
</evidence>
<organism evidence="13 14">
    <name type="scientific">Parvularcula dongshanensis</name>
    <dbReference type="NCBI Taxonomy" id="1173995"/>
    <lineage>
        <taxon>Bacteria</taxon>
        <taxon>Pseudomonadati</taxon>
        <taxon>Pseudomonadota</taxon>
        <taxon>Alphaproteobacteria</taxon>
        <taxon>Parvularculales</taxon>
        <taxon>Parvularculaceae</taxon>
        <taxon>Parvularcula</taxon>
    </lineage>
</organism>
<dbReference type="Gene3D" id="3.40.50.2300">
    <property type="match status" value="1"/>
</dbReference>
<dbReference type="SUPFAM" id="SSF46894">
    <property type="entry name" value="C-terminal effector domain of the bipartite response regulators"/>
    <property type="match status" value="1"/>
</dbReference>
<sequence length="234" mass="26195">MIVDDDEEIRELVNAFLRQHGFDADAVANVGEMRAALAENPYDLIVLDVMMPGEDGLSALRSLRDGPPVIMLSAIGGDIDRIVGLEMGAQDYLAKPCNPRELLARIRTVLRRHEGLQSPDVQGSGLSASEALTFEGWRLELLGRTLRDPDGVIVNLTDGEFRLLRAFVERPQRVLSRDQLLDSARGADTESYDRAVDVQLSRLRRKLRVNGADSELIRTIRNEGYMFTPRVRRV</sequence>
<keyword evidence="14" id="KW-1185">Reference proteome</keyword>
<reference evidence="13 14" key="1">
    <citation type="submission" date="2020-08" db="EMBL/GenBank/DDBJ databases">
        <title>Genomic Encyclopedia of Type Strains, Phase IV (KMG-IV): sequencing the most valuable type-strain genomes for metagenomic binning, comparative biology and taxonomic classification.</title>
        <authorList>
            <person name="Goeker M."/>
        </authorList>
    </citation>
    <scope>NUCLEOTIDE SEQUENCE [LARGE SCALE GENOMIC DNA]</scope>
    <source>
        <strain evidence="13 14">DSM 102850</strain>
    </source>
</reference>
<dbReference type="GO" id="GO:0032993">
    <property type="term" value="C:protein-DNA complex"/>
    <property type="evidence" value="ECO:0007669"/>
    <property type="project" value="TreeGrafter"/>
</dbReference>
<comment type="caution">
    <text evidence="13">The sequence shown here is derived from an EMBL/GenBank/DDBJ whole genome shotgun (WGS) entry which is preliminary data.</text>
</comment>
<dbReference type="PANTHER" id="PTHR48111">
    <property type="entry name" value="REGULATOR OF RPOS"/>
    <property type="match status" value="1"/>
</dbReference>
<evidence type="ECO:0000256" key="8">
    <source>
        <dbReference type="ARBA" id="ARBA00067337"/>
    </source>
</evidence>
<keyword evidence="3 9" id="KW-0597">Phosphoprotein</keyword>
<keyword evidence="4" id="KW-0902">Two-component regulatory system</keyword>
<dbReference type="AlphaFoldDB" id="A0A840I808"/>
<dbReference type="GO" id="GO:0000976">
    <property type="term" value="F:transcription cis-regulatory region binding"/>
    <property type="evidence" value="ECO:0007669"/>
    <property type="project" value="TreeGrafter"/>
</dbReference>
<feature type="domain" description="OmpR/PhoB-type" evidence="12">
    <location>
        <begin position="129"/>
        <end position="229"/>
    </location>
</feature>
<dbReference type="GO" id="GO:0006355">
    <property type="term" value="P:regulation of DNA-templated transcription"/>
    <property type="evidence" value="ECO:0007669"/>
    <property type="project" value="InterPro"/>
</dbReference>
<accession>A0A840I808</accession>
<evidence type="ECO:0000256" key="9">
    <source>
        <dbReference type="PROSITE-ProRule" id="PRU00169"/>
    </source>
</evidence>
<feature type="DNA-binding region" description="OmpR/PhoB-type" evidence="10">
    <location>
        <begin position="129"/>
        <end position="229"/>
    </location>
</feature>
<dbReference type="InterPro" id="IPR011006">
    <property type="entry name" value="CheY-like_superfamily"/>
</dbReference>
<dbReference type="InterPro" id="IPR001789">
    <property type="entry name" value="Sig_transdc_resp-reg_receiver"/>
</dbReference>
<gene>
    <name evidence="13" type="ORF">GGQ59_002963</name>
</gene>
<feature type="modified residue" description="4-aspartylphosphate" evidence="9">
    <location>
        <position position="48"/>
    </location>
</feature>
<evidence type="ECO:0000313" key="13">
    <source>
        <dbReference type="EMBL" id="MBB4660411.1"/>
    </source>
</evidence>
<evidence type="ECO:0000256" key="1">
    <source>
        <dbReference type="ARBA" id="ARBA00004496"/>
    </source>
</evidence>
<dbReference type="PANTHER" id="PTHR48111:SF4">
    <property type="entry name" value="DNA-BINDING DUAL TRANSCRIPTIONAL REGULATOR OMPR"/>
    <property type="match status" value="1"/>
</dbReference>
<evidence type="ECO:0000256" key="5">
    <source>
        <dbReference type="ARBA" id="ARBA00023015"/>
    </source>
</evidence>
<dbReference type="InterPro" id="IPR016032">
    <property type="entry name" value="Sig_transdc_resp-reg_C-effctor"/>
</dbReference>
<dbReference type="InterPro" id="IPR036388">
    <property type="entry name" value="WH-like_DNA-bd_sf"/>
</dbReference>
<evidence type="ECO:0000256" key="4">
    <source>
        <dbReference type="ARBA" id="ARBA00023012"/>
    </source>
</evidence>
<protein>
    <recommendedName>
        <fullName evidence="8">Regulatory protein VirG</fullName>
    </recommendedName>
</protein>
<evidence type="ECO:0000259" key="12">
    <source>
        <dbReference type="PROSITE" id="PS51755"/>
    </source>
</evidence>
<dbReference type="GO" id="GO:0005829">
    <property type="term" value="C:cytosol"/>
    <property type="evidence" value="ECO:0007669"/>
    <property type="project" value="TreeGrafter"/>
</dbReference>
<keyword evidence="7" id="KW-0804">Transcription</keyword>